<evidence type="ECO:0000256" key="2">
    <source>
        <dbReference type="ARBA" id="ARBA00006931"/>
    </source>
</evidence>
<keyword evidence="15" id="KW-1185">Reference proteome</keyword>
<dbReference type="STRING" id="418985.A0A1V9XF17"/>
<evidence type="ECO:0000256" key="3">
    <source>
        <dbReference type="ARBA" id="ARBA00022448"/>
    </source>
</evidence>
<comment type="similarity">
    <text evidence="2 10">Belongs to the GPI inositol-deacylase family.</text>
</comment>
<dbReference type="EC" id="3.1.-.-" evidence="10"/>
<sequence length="915" mass="102934">MSVPSNVLVGSFAVLSALVSLRQLLDLPANHCSMTYMPIPPQYIEVEMTENVTKRFPRYRLLLYGEGVVARDLRRFGPRGIPLVFIHGNAGNPGQARAIGSILQLKAEMRNMLDSPVYSVYTVDFDEELSALYGGVLPQQAEFLQECLRVVCQKWNSSHPDQPPRIIFVGHSMGGVVARSLYLQPDFDISLVGLHVELASPSQRPVAYLDRGLWEFYERINQVWSQVGHVLPPVLSIMGGERDLQVRANLGGSPQNLRVLSESVPQCWASSDHLCVVWCKQLQLALSRALLDIVHNGSIIEDRDRIIRVLNYHFVRKFAFHNSLQTLPRLPRSVDFAQGREWQEMFEGSWRYMRKKVITGISLVVPVYKELSVTLVAYGLENDDWLFGCTRMKREGSVVSCLSGVDISRKNLLVPSLIKRQEAMFESTGRGTGRVYHISPEEISARNFQSLVIAVPALMEDVVILGERFISRKRETTFDATALFNGFFQKKTVLSMHLSEKAIYQKLTLAGMQHLWQVYTIKVHSKLCMDGTTGASFASFKPDWSKEEQFFRIRARPNAITKFTLRLHSAPGHRENHNSTLSFYFDPGCSYDVHLQFDLKTSLAQLLVHHAEGLFSYCLALVLVVIARQMVDLGQLGICFTFGDSLSRSSRFFALTLLPALIEAMTFLPTPPAPLAPYLSRPPSTTSTTEGYVVRILLYALALGLISLLAKTLELVLDLCSAIYIRTKKCMRQSWDDPRTMPQLNENATSRTLTATLVAVLGLTVGVGGGVGLTAAICVHCIQVIVLSCQNRFLEDRKGASAFSSRWKLQTSLLLVQLLCLPLYLPSLAIWIRQQFTPLANDPYLFSAPICVFFATVVTQPNVPHPNRYYYKSTGYCIYILAILSVLVCREAIFRMSYIQLIVFALLFFQQNFKP</sequence>
<keyword evidence="8 10" id="KW-1133">Transmembrane helix</keyword>
<keyword evidence="11" id="KW-0732">Signal</keyword>
<feature type="domain" description="GPI inositol-deacylase transmembrane" evidence="13">
    <location>
        <begin position="614"/>
        <end position="909"/>
    </location>
</feature>
<evidence type="ECO:0000256" key="5">
    <source>
        <dbReference type="ARBA" id="ARBA00022801"/>
    </source>
</evidence>
<evidence type="ECO:0000313" key="14">
    <source>
        <dbReference type="EMBL" id="OQR71942.1"/>
    </source>
</evidence>
<feature type="transmembrane region" description="Helical" evidence="10">
    <location>
        <begin position="869"/>
        <end position="889"/>
    </location>
</feature>
<dbReference type="OrthoDB" id="348976at2759"/>
<dbReference type="Pfam" id="PF25140">
    <property type="entry name" value="PGAP1_TMD"/>
    <property type="match status" value="1"/>
</dbReference>
<organism evidence="14 15">
    <name type="scientific">Tropilaelaps mercedesae</name>
    <dbReference type="NCBI Taxonomy" id="418985"/>
    <lineage>
        <taxon>Eukaryota</taxon>
        <taxon>Metazoa</taxon>
        <taxon>Ecdysozoa</taxon>
        <taxon>Arthropoda</taxon>
        <taxon>Chelicerata</taxon>
        <taxon>Arachnida</taxon>
        <taxon>Acari</taxon>
        <taxon>Parasitiformes</taxon>
        <taxon>Mesostigmata</taxon>
        <taxon>Gamasina</taxon>
        <taxon>Dermanyssoidea</taxon>
        <taxon>Laelapidae</taxon>
        <taxon>Tropilaelaps</taxon>
    </lineage>
</organism>
<feature type="transmembrane region" description="Helical" evidence="10">
    <location>
        <begin position="614"/>
        <end position="631"/>
    </location>
</feature>
<accession>A0A1V9XF17</accession>
<dbReference type="Proteomes" id="UP000192247">
    <property type="component" value="Unassembled WGS sequence"/>
</dbReference>
<dbReference type="SUPFAM" id="SSF53474">
    <property type="entry name" value="alpha/beta-Hydrolases"/>
    <property type="match status" value="1"/>
</dbReference>
<dbReference type="Pfam" id="PF07819">
    <property type="entry name" value="PGAP1"/>
    <property type="match status" value="1"/>
</dbReference>
<evidence type="ECO:0000256" key="10">
    <source>
        <dbReference type="RuleBase" id="RU365011"/>
    </source>
</evidence>
<evidence type="ECO:0000313" key="15">
    <source>
        <dbReference type="Proteomes" id="UP000192247"/>
    </source>
</evidence>
<keyword evidence="7 10" id="KW-0653">Protein transport</keyword>
<feature type="transmembrane region" description="Helical" evidence="10">
    <location>
        <begin position="757"/>
        <end position="786"/>
    </location>
</feature>
<dbReference type="GO" id="GO:0015031">
    <property type="term" value="P:protein transport"/>
    <property type="evidence" value="ECO:0007669"/>
    <property type="project" value="UniProtKB-KW"/>
</dbReference>
<dbReference type="InterPro" id="IPR056824">
    <property type="entry name" value="PGAP1_TMD"/>
</dbReference>
<comment type="function">
    <text evidence="10">Involved in inositol deacylation of GPI-anchored proteins which plays important roles in the quality control and ER-associated degradation of GPI-anchored proteins.</text>
</comment>
<dbReference type="FunCoup" id="A0A1V9XF17">
    <property type="interactions" value="919"/>
</dbReference>
<evidence type="ECO:0000256" key="6">
    <source>
        <dbReference type="ARBA" id="ARBA00022824"/>
    </source>
</evidence>
<feature type="transmembrane region" description="Helical" evidence="10">
    <location>
        <begin position="813"/>
        <end position="832"/>
    </location>
</feature>
<dbReference type="InterPro" id="IPR012908">
    <property type="entry name" value="PGAP1-ab_dom-like"/>
</dbReference>
<protein>
    <recommendedName>
        <fullName evidence="10">GPI inositol-deacylase</fullName>
        <ecNumber evidence="10">3.1.-.-</ecNumber>
    </recommendedName>
</protein>
<keyword evidence="6 10" id="KW-0256">Endoplasmic reticulum</keyword>
<name>A0A1V9XF17_9ACAR</name>
<evidence type="ECO:0000256" key="8">
    <source>
        <dbReference type="ARBA" id="ARBA00022989"/>
    </source>
</evidence>
<evidence type="ECO:0000259" key="13">
    <source>
        <dbReference type="Pfam" id="PF25140"/>
    </source>
</evidence>
<proteinExistence type="inferred from homology"/>
<evidence type="ECO:0000256" key="9">
    <source>
        <dbReference type="ARBA" id="ARBA00023136"/>
    </source>
</evidence>
<dbReference type="InterPro" id="IPR039529">
    <property type="entry name" value="PGAP1/BST1"/>
</dbReference>
<dbReference type="PANTHER" id="PTHR15495:SF7">
    <property type="entry name" value="GPI INOSITOL-DEACYLASE"/>
    <property type="match status" value="1"/>
</dbReference>
<feature type="transmembrane region" description="Helical" evidence="10">
    <location>
        <begin position="652"/>
        <end position="672"/>
    </location>
</feature>
<dbReference type="AlphaFoldDB" id="A0A1V9XF17"/>
<feature type="signal peptide" evidence="11">
    <location>
        <begin position="1"/>
        <end position="21"/>
    </location>
</feature>
<dbReference type="GO" id="GO:0006505">
    <property type="term" value="P:GPI anchor metabolic process"/>
    <property type="evidence" value="ECO:0007669"/>
    <property type="project" value="TreeGrafter"/>
</dbReference>
<comment type="subcellular location">
    <subcellularLocation>
        <location evidence="1">Endoplasmic reticulum membrane</location>
        <topology evidence="1">Multi-pass membrane protein</topology>
    </subcellularLocation>
</comment>
<dbReference type="InParanoid" id="A0A1V9XF17"/>
<evidence type="ECO:0000259" key="12">
    <source>
        <dbReference type="Pfam" id="PF07819"/>
    </source>
</evidence>
<feature type="chain" id="PRO_5013003567" description="GPI inositol-deacylase" evidence="11">
    <location>
        <begin position="22"/>
        <end position="915"/>
    </location>
</feature>
<comment type="caution">
    <text evidence="14">The sequence shown here is derived from an EMBL/GenBank/DDBJ whole genome shotgun (WGS) entry which is preliminary data.</text>
</comment>
<gene>
    <name evidence="14" type="ORF">BIW11_10686</name>
</gene>
<feature type="transmembrane region" description="Helical" evidence="10">
    <location>
        <begin position="844"/>
        <end position="863"/>
    </location>
</feature>
<evidence type="ECO:0000256" key="7">
    <source>
        <dbReference type="ARBA" id="ARBA00022927"/>
    </source>
</evidence>
<feature type="transmembrane region" description="Helical" evidence="10">
    <location>
        <begin position="692"/>
        <end position="725"/>
    </location>
</feature>
<dbReference type="Gene3D" id="3.40.50.1820">
    <property type="entry name" value="alpha/beta hydrolase"/>
    <property type="match status" value="1"/>
</dbReference>
<dbReference type="Pfam" id="PF24660">
    <property type="entry name" value="PGAP1_3rd"/>
    <property type="match status" value="1"/>
</dbReference>
<dbReference type="GO" id="GO:0050185">
    <property type="term" value="F:phosphatidylinositol deacylase activity"/>
    <property type="evidence" value="ECO:0007669"/>
    <property type="project" value="TreeGrafter"/>
</dbReference>
<keyword evidence="3 10" id="KW-0813">Transport</keyword>
<dbReference type="InterPro" id="IPR029058">
    <property type="entry name" value="AB_hydrolase_fold"/>
</dbReference>
<dbReference type="PANTHER" id="PTHR15495">
    <property type="entry name" value="NEGATIVE REGULATOR OF VESICLE FORMATION-RELATED"/>
    <property type="match status" value="1"/>
</dbReference>
<dbReference type="GO" id="GO:0005789">
    <property type="term" value="C:endoplasmic reticulum membrane"/>
    <property type="evidence" value="ECO:0007669"/>
    <property type="project" value="UniProtKB-SubCell"/>
</dbReference>
<evidence type="ECO:0000256" key="1">
    <source>
        <dbReference type="ARBA" id="ARBA00004477"/>
    </source>
</evidence>
<keyword evidence="4 10" id="KW-0812">Transmembrane</keyword>
<feature type="domain" description="GPI inositol-deacylase PGAP1-like alpha/beta" evidence="12">
    <location>
        <begin position="79"/>
        <end position="292"/>
    </location>
</feature>
<dbReference type="EMBL" id="MNPL01013011">
    <property type="protein sequence ID" value="OQR71942.1"/>
    <property type="molecule type" value="Genomic_DNA"/>
</dbReference>
<keyword evidence="9 10" id="KW-0472">Membrane</keyword>
<evidence type="ECO:0000256" key="4">
    <source>
        <dbReference type="ARBA" id="ARBA00022692"/>
    </source>
</evidence>
<evidence type="ECO:0000256" key="11">
    <source>
        <dbReference type="SAM" id="SignalP"/>
    </source>
</evidence>
<reference evidence="14 15" key="1">
    <citation type="journal article" date="2017" name="Gigascience">
        <title>Draft genome of the honey bee ectoparasitic mite, Tropilaelaps mercedesae, is shaped by the parasitic life history.</title>
        <authorList>
            <person name="Dong X."/>
            <person name="Armstrong S.D."/>
            <person name="Xia D."/>
            <person name="Makepeace B.L."/>
            <person name="Darby A.C."/>
            <person name="Kadowaki T."/>
        </authorList>
    </citation>
    <scope>NUCLEOTIDE SEQUENCE [LARGE SCALE GENOMIC DNA]</scope>
    <source>
        <strain evidence="14">Wuxi-XJTLU</strain>
    </source>
</reference>
<keyword evidence="5 10" id="KW-0378">Hydrolase</keyword>
<dbReference type="GO" id="GO:0006888">
    <property type="term" value="P:endoplasmic reticulum to Golgi vesicle-mediated transport"/>
    <property type="evidence" value="ECO:0007669"/>
    <property type="project" value="TreeGrafter"/>
</dbReference>